<feature type="domain" description="Nucleotide-diphospho-sugar transferase" evidence="1">
    <location>
        <begin position="120"/>
        <end position="205"/>
    </location>
</feature>
<organism evidence="3">
    <name type="scientific">viral metagenome</name>
    <dbReference type="NCBI Taxonomy" id="1070528"/>
    <lineage>
        <taxon>unclassified sequences</taxon>
        <taxon>metagenomes</taxon>
        <taxon>organismal metagenomes</taxon>
    </lineage>
</organism>
<dbReference type="EMBL" id="MT142425">
    <property type="protein sequence ID" value="QJA80525.1"/>
    <property type="molecule type" value="Genomic_DNA"/>
</dbReference>
<evidence type="ECO:0000259" key="1">
    <source>
        <dbReference type="Pfam" id="PF03407"/>
    </source>
</evidence>
<dbReference type="Pfam" id="PF03407">
    <property type="entry name" value="Nucleotid_trans"/>
    <property type="match status" value="1"/>
</dbReference>
<reference evidence="3" key="1">
    <citation type="submission" date="2020-03" db="EMBL/GenBank/DDBJ databases">
        <title>The deep terrestrial virosphere.</title>
        <authorList>
            <person name="Holmfeldt K."/>
            <person name="Nilsson E."/>
            <person name="Simone D."/>
            <person name="Lopez-Fernandez M."/>
            <person name="Wu X."/>
            <person name="de Brujin I."/>
            <person name="Lundin D."/>
            <person name="Andersson A."/>
            <person name="Bertilsson S."/>
            <person name="Dopson M."/>
        </authorList>
    </citation>
    <scope>NUCLEOTIDE SEQUENCE</scope>
    <source>
        <strain evidence="3">MM415A00702</strain>
        <strain evidence="2">MM415B01667</strain>
    </source>
</reference>
<dbReference type="InterPro" id="IPR029044">
    <property type="entry name" value="Nucleotide-diphossugar_trans"/>
</dbReference>
<evidence type="ECO:0000313" key="2">
    <source>
        <dbReference type="EMBL" id="QJA57294.1"/>
    </source>
</evidence>
<evidence type="ECO:0000313" key="3">
    <source>
        <dbReference type="EMBL" id="QJA80525.1"/>
    </source>
</evidence>
<gene>
    <name evidence="3" type="ORF">MM415A00702_0024</name>
    <name evidence="2" type="ORF">MM415B01667_0020</name>
</gene>
<dbReference type="InterPro" id="IPR005069">
    <property type="entry name" value="Nucl-diP-sugar_transferase"/>
</dbReference>
<name>A0A6M3KGG2_9ZZZZ</name>
<dbReference type="EMBL" id="MT141265">
    <property type="protein sequence ID" value="QJA57294.1"/>
    <property type="molecule type" value="Genomic_DNA"/>
</dbReference>
<proteinExistence type="predicted"/>
<sequence length="213" mass="24928">MTEFKISNIKIDNWIVVAFVTHDTVYELELAQHLLPSLEKIGLPHYIEVIDNKGSWLKNVAEKPAVAYRALEKYPSKNIILLDADSEILEYPKLFNEIPEEYDLACHFLEWESWYGYKGDKTKELLSGTMFLRNNDKIKELCKQWYDRANNNHEWEQKSLASVIVNSEVKIFSLPLSYCYIKTLPSGEEPIVKIDNPTIVHFQASRRYKKVIK</sequence>
<dbReference type="AlphaFoldDB" id="A0A6M3KGG2"/>
<dbReference type="SUPFAM" id="SSF53448">
    <property type="entry name" value="Nucleotide-diphospho-sugar transferases"/>
    <property type="match status" value="1"/>
</dbReference>
<accession>A0A6M3KGG2</accession>
<keyword evidence="3" id="KW-0808">Transferase</keyword>
<dbReference type="GO" id="GO:0016740">
    <property type="term" value="F:transferase activity"/>
    <property type="evidence" value="ECO:0007669"/>
    <property type="project" value="UniProtKB-KW"/>
</dbReference>
<protein>
    <submittedName>
        <fullName evidence="3">Putative nucleotide-diphospho-sugar transferase</fullName>
    </submittedName>
</protein>